<gene>
    <name evidence="2" type="ORF">LAESUDRAFT_405408</name>
</gene>
<evidence type="ECO:0000313" key="3">
    <source>
        <dbReference type="Proteomes" id="UP000076871"/>
    </source>
</evidence>
<protein>
    <recommendedName>
        <fullName evidence="4">Secreted protein</fullName>
    </recommendedName>
</protein>
<reference evidence="2 3" key="1">
    <citation type="journal article" date="2016" name="Mol. Biol. Evol.">
        <title>Comparative Genomics of Early-Diverging Mushroom-Forming Fungi Provides Insights into the Origins of Lignocellulose Decay Capabilities.</title>
        <authorList>
            <person name="Nagy L.G."/>
            <person name="Riley R."/>
            <person name="Tritt A."/>
            <person name="Adam C."/>
            <person name="Daum C."/>
            <person name="Floudas D."/>
            <person name="Sun H."/>
            <person name="Yadav J.S."/>
            <person name="Pangilinan J."/>
            <person name="Larsson K.H."/>
            <person name="Matsuura K."/>
            <person name="Barry K."/>
            <person name="Labutti K."/>
            <person name="Kuo R."/>
            <person name="Ohm R.A."/>
            <person name="Bhattacharya S.S."/>
            <person name="Shirouzu T."/>
            <person name="Yoshinaga Y."/>
            <person name="Martin F.M."/>
            <person name="Grigoriev I.V."/>
            <person name="Hibbett D.S."/>
        </authorList>
    </citation>
    <scope>NUCLEOTIDE SEQUENCE [LARGE SCALE GENOMIC DNA]</scope>
    <source>
        <strain evidence="2 3">93-53</strain>
    </source>
</reference>
<dbReference type="AlphaFoldDB" id="A0A165CDA9"/>
<name>A0A165CDA9_9APHY</name>
<dbReference type="Proteomes" id="UP000076871">
    <property type="component" value="Unassembled WGS sequence"/>
</dbReference>
<keyword evidence="1" id="KW-0732">Signal</keyword>
<dbReference type="RefSeq" id="XP_040760346.1">
    <property type="nucleotide sequence ID" value="XM_040902327.1"/>
</dbReference>
<feature type="signal peptide" evidence="1">
    <location>
        <begin position="1"/>
        <end position="23"/>
    </location>
</feature>
<evidence type="ECO:0008006" key="4">
    <source>
        <dbReference type="Google" id="ProtNLM"/>
    </source>
</evidence>
<proteinExistence type="predicted"/>
<evidence type="ECO:0000313" key="2">
    <source>
        <dbReference type="EMBL" id="KZT02606.1"/>
    </source>
</evidence>
<organism evidence="2 3">
    <name type="scientific">Laetiporus sulphureus 93-53</name>
    <dbReference type="NCBI Taxonomy" id="1314785"/>
    <lineage>
        <taxon>Eukaryota</taxon>
        <taxon>Fungi</taxon>
        <taxon>Dikarya</taxon>
        <taxon>Basidiomycota</taxon>
        <taxon>Agaricomycotina</taxon>
        <taxon>Agaricomycetes</taxon>
        <taxon>Polyporales</taxon>
        <taxon>Laetiporus</taxon>
    </lineage>
</organism>
<dbReference type="EMBL" id="KV427651">
    <property type="protein sequence ID" value="KZT02606.1"/>
    <property type="molecule type" value="Genomic_DNA"/>
</dbReference>
<feature type="chain" id="PRO_5007855950" description="Secreted protein" evidence="1">
    <location>
        <begin position="24"/>
        <end position="74"/>
    </location>
</feature>
<accession>A0A165CDA9</accession>
<dbReference type="InParanoid" id="A0A165CDA9"/>
<sequence length="74" mass="8369">MLRYLHTAMLCTILRLQCDIAHARITVLPNALLSASFRCLNGEGSLFEFLFDSSVSWFLHPLDGALVNRHHRSA</sequence>
<dbReference type="GeneID" id="63819358"/>
<keyword evidence="3" id="KW-1185">Reference proteome</keyword>
<evidence type="ECO:0000256" key="1">
    <source>
        <dbReference type="SAM" id="SignalP"/>
    </source>
</evidence>